<evidence type="ECO:0000313" key="2">
    <source>
        <dbReference type="Proteomes" id="UP001152622"/>
    </source>
</evidence>
<dbReference type="Proteomes" id="UP001152622">
    <property type="component" value="Unassembled WGS sequence"/>
</dbReference>
<keyword evidence="2" id="KW-1185">Reference proteome</keyword>
<comment type="caution">
    <text evidence="1">The sequence shown here is derived from an EMBL/GenBank/DDBJ whole genome shotgun (WGS) entry which is preliminary data.</text>
</comment>
<proteinExistence type="predicted"/>
<evidence type="ECO:0000313" key="1">
    <source>
        <dbReference type="EMBL" id="KAJ8332108.1"/>
    </source>
</evidence>
<accession>A0A9Q1E4H9</accession>
<reference evidence="1" key="1">
    <citation type="journal article" date="2023" name="Science">
        <title>Genome structures resolve the early diversification of teleost fishes.</title>
        <authorList>
            <person name="Parey E."/>
            <person name="Louis A."/>
            <person name="Montfort J."/>
            <person name="Bouchez O."/>
            <person name="Roques C."/>
            <person name="Iampietro C."/>
            <person name="Lluch J."/>
            <person name="Castinel A."/>
            <person name="Donnadieu C."/>
            <person name="Desvignes T."/>
            <person name="Floi Bucao C."/>
            <person name="Jouanno E."/>
            <person name="Wen M."/>
            <person name="Mejri S."/>
            <person name="Dirks R."/>
            <person name="Jansen H."/>
            <person name="Henkel C."/>
            <person name="Chen W.J."/>
            <person name="Zahm M."/>
            <person name="Cabau C."/>
            <person name="Klopp C."/>
            <person name="Thompson A.W."/>
            <person name="Robinson-Rechavi M."/>
            <person name="Braasch I."/>
            <person name="Lecointre G."/>
            <person name="Bobe J."/>
            <person name="Postlethwait J.H."/>
            <person name="Berthelot C."/>
            <person name="Roest Crollius H."/>
            <person name="Guiguen Y."/>
        </authorList>
    </citation>
    <scope>NUCLEOTIDE SEQUENCE</scope>
    <source>
        <strain evidence="1">WJC10195</strain>
    </source>
</reference>
<dbReference type="EMBL" id="JAINUF010000044">
    <property type="protein sequence ID" value="KAJ8332108.1"/>
    <property type="molecule type" value="Genomic_DNA"/>
</dbReference>
<protein>
    <submittedName>
        <fullName evidence="1">Uncharacterized protein</fullName>
    </submittedName>
</protein>
<gene>
    <name evidence="1" type="ORF">SKAU_G00429180</name>
</gene>
<sequence length="133" mass="15586">FNLTSYSIRQTGLDNTGKRREERNFSTCVFVRVALGVSTRAFYFQHHHLPQEERRNLCTRSAILSAQPSLLFSSWGSRGATSIRFLSSIILHARAIFYYSYFFFIQGREDTSLYLENIHYIEKIQQINCTIFL</sequence>
<dbReference type="AlphaFoldDB" id="A0A9Q1E4H9"/>
<feature type="non-terminal residue" evidence="1">
    <location>
        <position position="1"/>
    </location>
</feature>
<name>A0A9Q1E4H9_SYNKA</name>
<organism evidence="1 2">
    <name type="scientific">Synaphobranchus kaupii</name>
    <name type="common">Kaup's arrowtooth eel</name>
    <dbReference type="NCBI Taxonomy" id="118154"/>
    <lineage>
        <taxon>Eukaryota</taxon>
        <taxon>Metazoa</taxon>
        <taxon>Chordata</taxon>
        <taxon>Craniata</taxon>
        <taxon>Vertebrata</taxon>
        <taxon>Euteleostomi</taxon>
        <taxon>Actinopterygii</taxon>
        <taxon>Neopterygii</taxon>
        <taxon>Teleostei</taxon>
        <taxon>Anguilliformes</taxon>
        <taxon>Synaphobranchidae</taxon>
        <taxon>Synaphobranchus</taxon>
    </lineage>
</organism>